<dbReference type="Proteomes" id="UP000236649">
    <property type="component" value="Chromosome 4"/>
</dbReference>
<dbReference type="PANTHER" id="PTHR43304">
    <property type="entry name" value="PHYTOCHROME-LIKE PROTEIN CPH1"/>
    <property type="match status" value="1"/>
</dbReference>
<dbReference type="InterPro" id="IPR004358">
    <property type="entry name" value="Sig_transdc_His_kin-like_C"/>
</dbReference>
<dbReference type="InterPro" id="IPR003594">
    <property type="entry name" value="HATPase_dom"/>
</dbReference>
<evidence type="ECO:0000256" key="6">
    <source>
        <dbReference type="SAM" id="MobiDB-lite"/>
    </source>
</evidence>
<dbReference type="AlphaFoldDB" id="A0AAN1JN29"/>
<evidence type="ECO:0000256" key="1">
    <source>
        <dbReference type="ARBA" id="ARBA00000085"/>
    </source>
</evidence>
<keyword evidence="5" id="KW-0418">Kinase</keyword>
<proteinExistence type="predicted"/>
<keyword evidence="3" id="KW-0597">Phosphoprotein</keyword>
<organism evidence="9 10">
    <name type="scientific">Paraburkholderia hospita</name>
    <dbReference type="NCBI Taxonomy" id="169430"/>
    <lineage>
        <taxon>Bacteria</taxon>
        <taxon>Pseudomonadati</taxon>
        <taxon>Pseudomonadota</taxon>
        <taxon>Betaproteobacteria</taxon>
        <taxon>Burkholderiales</taxon>
        <taxon>Burkholderiaceae</taxon>
        <taxon>Paraburkholderia</taxon>
    </lineage>
</organism>
<dbReference type="SUPFAM" id="SSF55781">
    <property type="entry name" value="GAF domain-like"/>
    <property type="match status" value="1"/>
</dbReference>
<evidence type="ECO:0000256" key="5">
    <source>
        <dbReference type="ARBA" id="ARBA00022777"/>
    </source>
</evidence>
<dbReference type="PROSITE" id="PS50109">
    <property type="entry name" value="HIS_KIN"/>
    <property type="match status" value="1"/>
</dbReference>
<dbReference type="EMBL" id="CP026108">
    <property type="protein sequence ID" value="AUT76007.1"/>
    <property type="molecule type" value="Genomic_DNA"/>
</dbReference>
<dbReference type="InterPro" id="IPR029016">
    <property type="entry name" value="GAF-like_dom_sf"/>
</dbReference>
<dbReference type="SUPFAM" id="SSF55874">
    <property type="entry name" value="ATPase domain of HSP90 chaperone/DNA topoisomerase II/histidine kinase"/>
    <property type="match status" value="1"/>
</dbReference>
<dbReference type="InterPro" id="IPR052162">
    <property type="entry name" value="Sensor_kinase/Photoreceptor"/>
</dbReference>
<dbReference type="Gene3D" id="3.30.450.40">
    <property type="match status" value="1"/>
</dbReference>
<evidence type="ECO:0000256" key="4">
    <source>
        <dbReference type="ARBA" id="ARBA00022679"/>
    </source>
</evidence>
<dbReference type="InterPro" id="IPR000014">
    <property type="entry name" value="PAS"/>
</dbReference>
<keyword evidence="4" id="KW-0808">Transferase</keyword>
<dbReference type="InterPro" id="IPR000700">
    <property type="entry name" value="PAS-assoc_C"/>
</dbReference>
<dbReference type="PRINTS" id="PR00344">
    <property type="entry name" value="BCTRLSENSOR"/>
</dbReference>
<dbReference type="Pfam" id="PF00512">
    <property type="entry name" value="HisKA"/>
    <property type="match status" value="1"/>
</dbReference>
<dbReference type="CDD" id="cd00082">
    <property type="entry name" value="HisKA"/>
    <property type="match status" value="1"/>
</dbReference>
<dbReference type="InterPro" id="IPR005467">
    <property type="entry name" value="His_kinase_dom"/>
</dbReference>
<accession>A0AAN1JN29</accession>
<evidence type="ECO:0000259" key="7">
    <source>
        <dbReference type="PROSITE" id="PS50109"/>
    </source>
</evidence>
<evidence type="ECO:0000313" key="10">
    <source>
        <dbReference type="Proteomes" id="UP000236649"/>
    </source>
</evidence>
<dbReference type="SMART" id="SM00387">
    <property type="entry name" value="HATPase_c"/>
    <property type="match status" value="1"/>
</dbReference>
<dbReference type="Gene3D" id="1.10.287.130">
    <property type="match status" value="1"/>
</dbReference>
<dbReference type="PROSITE" id="PS50113">
    <property type="entry name" value="PAC"/>
    <property type="match status" value="1"/>
</dbReference>
<dbReference type="CDD" id="cd00130">
    <property type="entry name" value="PAS"/>
    <property type="match status" value="1"/>
</dbReference>
<dbReference type="Pfam" id="PF08447">
    <property type="entry name" value="PAS_3"/>
    <property type="match status" value="1"/>
</dbReference>
<dbReference type="SUPFAM" id="SSF55785">
    <property type="entry name" value="PYP-like sensor domain (PAS domain)"/>
    <property type="match status" value="1"/>
</dbReference>
<dbReference type="Pfam" id="PF02518">
    <property type="entry name" value="HATPase_c"/>
    <property type="match status" value="1"/>
</dbReference>
<dbReference type="GO" id="GO:0000155">
    <property type="term" value="F:phosphorelay sensor kinase activity"/>
    <property type="evidence" value="ECO:0007669"/>
    <property type="project" value="InterPro"/>
</dbReference>
<dbReference type="InterPro" id="IPR013655">
    <property type="entry name" value="PAS_fold_3"/>
</dbReference>
<feature type="domain" description="PAC" evidence="8">
    <location>
        <begin position="299"/>
        <end position="350"/>
    </location>
</feature>
<protein>
    <recommendedName>
        <fullName evidence="2">histidine kinase</fullName>
        <ecNumber evidence="2">2.7.13.3</ecNumber>
    </recommendedName>
</protein>
<reference evidence="9 10" key="1">
    <citation type="submission" date="2018-01" db="EMBL/GenBank/DDBJ databases">
        <title>Species boundaries and ecological features among Paraburkholderia terrae DSMZ17804T, P. hospita DSMZ17164T and P. caribensis DSMZ13236T.</title>
        <authorList>
            <person name="Pratama A.A."/>
        </authorList>
    </citation>
    <scope>NUCLEOTIDE SEQUENCE [LARGE SCALE GENOMIC DNA]</scope>
    <source>
        <strain evidence="9 10">DSM 17164</strain>
    </source>
</reference>
<dbReference type="Gene3D" id="3.30.565.10">
    <property type="entry name" value="Histidine kinase-like ATPase, C-terminal domain"/>
    <property type="match status" value="1"/>
</dbReference>
<dbReference type="SMART" id="SM00388">
    <property type="entry name" value="HisKA"/>
    <property type="match status" value="1"/>
</dbReference>
<evidence type="ECO:0000256" key="2">
    <source>
        <dbReference type="ARBA" id="ARBA00012438"/>
    </source>
</evidence>
<evidence type="ECO:0000313" key="9">
    <source>
        <dbReference type="EMBL" id="AUT76007.1"/>
    </source>
</evidence>
<sequence length="593" mass="66038">MQFHRMRHSKRASGSKAAPVTPKRMSIETGMMGNGHRRQLLEIVQAFQQFSRDTSEEEVVATFLKSAISMAKASRVRLIRNDGGNILVECEARRSQNNAIVVSHGRRPVESEGLFRNVFNSASLTYMPVFLGSTSFVQAQAWANPQTDTIDSPMLCVPVLLNEESKEILCLDTRSDTAPLDSTLVDHLTLLSAQAVMKRENLRLRARIALENRKIEEVEVALCANKRELAHMQRMSQTGSWRWRAATDTLEASSEFLRIYEISRERSIPSGKLINLTHPDDLPLVRIALVKAIAARRVFKLEFRIIVGFGEIKYVQVEGHPQTNDTEDLQYIGVTVDVTERRNAENALQAARAELARAHRLSTMGEMAASIVHEVYQPLTGIITNAEACLRWLSKSPAETARARDSARRVARDARRAADVFRGLRAVASNSGITKVPVDLDDAIREVAFLLQGELDRANIRLRLETAVAKPVLGDRTQIQQVLENLIRNSMDALLPVVGMQKSLFVNSASHDPAFAMVTVQDNGCGFGKHSAETLFDALFTTKPNGMGMGLKVCRSIVEAHGGLLQAERRERETVFRFTLPYIDGTSVNDIQN</sequence>
<gene>
    <name evidence="9" type="ORF">C2L64_48175</name>
</gene>
<evidence type="ECO:0000256" key="3">
    <source>
        <dbReference type="ARBA" id="ARBA00022553"/>
    </source>
</evidence>
<dbReference type="Gene3D" id="2.10.70.100">
    <property type="match status" value="1"/>
</dbReference>
<feature type="compositionally biased region" description="Basic residues" evidence="6">
    <location>
        <begin position="1"/>
        <end position="13"/>
    </location>
</feature>
<comment type="catalytic activity">
    <reaction evidence="1">
        <text>ATP + protein L-histidine = ADP + protein N-phospho-L-histidine.</text>
        <dbReference type="EC" id="2.7.13.3"/>
    </reaction>
</comment>
<dbReference type="KEGG" id="phs:C2L64_48175"/>
<dbReference type="SUPFAM" id="SSF47384">
    <property type="entry name" value="Homodimeric domain of signal transducing histidine kinase"/>
    <property type="match status" value="1"/>
</dbReference>
<dbReference type="Gene3D" id="3.30.450.20">
    <property type="entry name" value="PAS domain"/>
    <property type="match status" value="1"/>
</dbReference>
<name>A0AAN1JN29_9BURK</name>
<dbReference type="PANTHER" id="PTHR43304:SF1">
    <property type="entry name" value="PAC DOMAIN-CONTAINING PROTEIN"/>
    <property type="match status" value="1"/>
</dbReference>
<dbReference type="InterPro" id="IPR036890">
    <property type="entry name" value="HATPase_C_sf"/>
</dbReference>
<evidence type="ECO:0000259" key="8">
    <source>
        <dbReference type="PROSITE" id="PS50113"/>
    </source>
</evidence>
<feature type="region of interest" description="Disordered" evidence="6">
    <location>
        <begin position="1"/>
        <end position="23"/>
    </location>
</feature>
<dbReference type="EC" id="2.7.13.3" evidence="2"/>
<dbReference type="InterPro" id="IPR035965">
    <property type="entry name" value="PAS-like_dom_sf"/>
</dbReference>
<dbReference type="InterPro" id="IPR036097">
    <property type="entry name" value="HisK_dim/P_sf"/>
</dbReference>
<dbReference type="InterPro" id="IPR003661">
    <property type="entry name" value="HisK_dim/P_dom"/>
</dbReference>
<feature type="domain" description="Histidine kinase" evidence="7">
    <location>
        <begin position="370"/>
        <end position="584"/>
    </location>
</feature>